<proteinExistence type="predicted"/>
<dbReference type="STRING" id="1121131.SAMN02745229_00248"/>
<dbReference type="Gene3D" id="3.40.630.30">
    <property type="match status" value="1"/>
</dbReference>
<dbReference type="AlphaFoldDB" id="A0A1M5QA40"/>
<dbReference type="InterPro" id="IPR016181">
    <property type="entry name" value="Acyl_CoA_acyltransferase"/>
</dbReference>
<dbReference type="SUPFAM" id="SSF55729">
    <property type="entry name" value="Acyl-CoA N-acyltransferases (Nat)"/>
    <property type="match status" value="1"/>
</dbReference>
<dbReference type="RefSeq" id="WP_081373626.1">
    <property type="nucleotide sequence ID" value="NZ_FQXK01000003.1"/>
</dbReference>
<reference evidence="3" key="1">
    <citation type="submission" date="2016-11" db="EMBL/GenBank/DDBJ databases">
        <authorList>
            <person name="Varghese N."/>
            <person name="Submissions S."/>
        </authorList>
    </citation>
    <scope>NUCLEOTIDE SEQUENCE [LARGE SCALE GENOMIC DNA]</scope>
    <source>
        <strain evidence="3">DSM 3071</strain>
    </source>
</reference>
<dbReference type="EMBL" id="FQXK01000003">
    <property type="protein sequence ID" value="SHH10975.1"/>
    <property type="molecule type" value="Genomic_DNA"/>
</dbReference>
<dbReference type="PANTHER" id="PTHR43233">
    <property type="entry name" value="FAMILY N-ACETYLTRANSFERASE, PUTATIVE (AFU_ORTHOLOGUE AFUA_6G03350)-RELATED"/>
    <property type="match status" value="1"/>
</dbReference>
<sequence>MNKQDIISILNDFPYSRGEYWVITGSAMALYGIREKTHDIDMGCTSKMADILESDGYPYSLTESGNRKFKIGENIEVFENWIKDTIDIVDNIPVISIKGLVLMKKELGRDKDKKDIALIKEYLGTKIELVDNVLKPEDFVRLRVATGFADIPVEHVRKALQNGLINVSVLKDGELIGMGRLVGDGAMYWYLQEIIVLPQYQGLGIGTMIVDHLVDYAIKNSSTGKFTTIGGVSAKGKEGFYQKLGFTVIQNGIQKMIEI</sequence>
<protein>
    <submittedName>
        <fullName evidence="2">Acetyltransferase (GNAT) family protein</fullName>
    </submittedName>
</protein>
<dbReference type="Pfam" id="PF00583">
    <property type="entry name" value="Acetyltransf_1"/>
    <property type="match status" value="1"/>
</dbReference>
<organism evidence="2 3">
    <name type="scientific">Butyrivibrio fibrisolvens DSM 3071</name>
    <dbReference type="NCBI Taxonomy" id="1121131"/>
    <lineage>
        <taxon>Bacteria</taxon>
        <taxon>Bacillati</taxon>
        <taxon>Bacillota</taxon>
        <taxon>Clostridia</taxon>
        <taxon>Lachnospirales</taxon>
        <taxon>Lachnospiraceae</taxon>
        <taxon>Butyrivibrio</taxon>
    </lineage>
</organism>
<accession>A0A1M5QA40</accession>
<evidence type="ECO:0000313" key="2">
    <source>
        <dbReference type="EMBL" id="SHH10975.1"/>
    </source>
</evidence>
<evidence type="ECO:0000313" key="3">
    <source>
        <dbReference type="Proteomes" id="UP000184278"/>
    </source>
</evidence>
<dbReference type="GeneID" id="89509005"/>
<dbReference type="OrthoDB" id="9775804at2"/>
<dbReference type="InterPro" id="IPR000182">
    <property type="entry name" value="GNAT_dom"/>
</dbReference>
<dbReference type="SUPFAM" id="SSF81301">
    <property type="entry name" value="Nucleotidyltransferase"/>
    <property type="match status" value="1"/>
</dbReference>
<dbReference type="CDD" id="cd04301">
    <property type="entry name" value="NAT_SF"/>
    <property type="match status" value="1"/>
</dbReference>
<dbReference type="InterPro" id="IPR053144">
    <property type="entry name" value="Acetyltransferase_Butenolide"/>
</dbReference>
<name>A0A1M5QA40_BUTFI</name>
<evidence type="ECO:0000259" key="1">
    <source>
        <dbReference type="PROSITE" id="PS51186"/>
    </source>
</evidence>
<gene>
    <name evidence="2" type="ORF">SAMN02745229_00248</name>
</gene>
<keyword evidence="3" id="KW-1185">Reference proteome</keyword>
<dbReference type="GO" id="GO:0016747">
    <property type="term" value="F:acyltransferase activity, transferring groups other than amino-acyl groups"/>
    <property type="evidence" value="ECO:0007669"/>
    <property type="project" value="InterPro"/>
</dbReference>
<dbReference type="PANTHER" id="PTHR43233:SF1">
    <property type="entry name" value="FAMILY N-ACETYLTRANSFERASE, PUTATIVE (AFU_ORTHOLOGUE AFUA_6G03350)-RELATED"/>
    <property type="match status" value="1"/>
</dbReference>
<dbReference type="PROSITE" id="PS51186">
    <property type="entry name" value="GNAT"/>
    <property type="match status" value="1"/>
</dbReference>
<feature type="domain" description="N-acetyltransferase" evidence="1">
    <location>
        <begin position="127"/>
        <end position="259"/>
    </location>
</feature>
<keyword evidence="2" id="KW-0808">Transferase</keyword>
<dbReference type="Proteomes" id="UP000184278">
    <property type="component" value="Unassembled WGS sequence"/>
</dbReference>
<dbReference type="InterPro" id="IPR043519">
    <property type="entry name" value="NT_sf"/>
</dbReference>